<dbReference type="InterPro" id="IPR036291">
    <property type="entry name" value="NAD(P)-bd_dom_sf"/>
</dbReference>
<keyword evidence="5" id="KW-1185">Reference proteome</keyword>
<gene>
    <name evidence="4" type="ORF">WOLCODRAFT_28646</name>
</gene>
<dbReference type="OrthoDB" id="5327538at2759"/>
<dbReference type="GO" id="GO:0016614">
    <property type="term" value="F:oxidoreductase activity, acting on CH-OH group of donors"/>
    <property type="evidence" value="ECO:0007669"/>
    <property type="project" value="UniProtKB-ARBA"/>
</dbReference>
<protein>
    <submittedName>
        <fullName evidence="4">NAD(P)-binding protein</fullName>
    </submittedName>
</protein>
<dbReference type="AlphaFoldDB" id="A0A2H3JFP5"/>
<dbReference type="InterPro" id="IPR020904">
    <property type="entry name" value="Sc_DH/Rdtase_CS"/>
</dbReference>
<dbReference type="PANTHER" id="PTHR48107:SF7">
    <property type="entry name" value="RE15974P"/>
    <property type="match status" value="1"/>
</dbReference>
<dbReference type="OMA" id="GCLTHSF"/>
<name>A0A2H3JFP5_WOLCO</name>
<dbReference type="Gene3D" id="3.40.50.720">
    <property type="entry name" value="NAD(P)-binding Rossmann-like Domain"/>
    <property type="match status" value="1"/>
</dbReference>
<dbReference type="SUPFAM" id="SSF51735">
    <property type="entry name" value="NAD(P)-binding Rossmann-fold domains"/>
    <property type="match status" value="1"/>
</dbReference>
<dbReference type="PANTHER" id="PTHR48107">
    <property type="entry name" value="NADPH-DEPENDENT ALDEHYDE REDUCTASE-LIKE PROTEIN, CHLOROPLASTIC-RELATED"/>
    <property type="match status" value="1"/>
</dbReference>
<dbReference type="PROSITE" id="PS00061">
    <property type="entry name" value="ADH_SHORT"/>
    <property type="match status" value="1"/>
</dbReference>
<organism evidence="4 5">
    <name type="scientific">Wolfiporia cocos (strain MD-104)</name>
    <name type="common">Brown rot fungus</name>
    <dbReference type="NCBI Taxonomy" id="742152"/>
    <lineage>
        <taxon>Eukaryota</taxon>
        <taxon>Fungi</taxon>
        <taxon>Dikarya</taxon>
        <taxon>Basidiomycota</taxon>
        <taxon>Agaricomycotina</taxon>
        <taxon>Agaricomycetes</taxon>
        <taxon>Polyporales</taxon>
        <taxon>Phaeolaceae</taxon>
        <taxon>Wolfiporia</taxon>
    </lineage>
</organism>
<dbReference type="Proteomes" id="UP000218811">
    <property type="component" value="Unassembled WGS sequence"/>
</dbReference>
<comment type="similarity">
    <text evidence="1">Belongs to the short-chain dehydrogenases/reductases (SDR) family.</text>
</comment>
<evidence type="ECO:0000256" key="2">
    <source>
        <dbReference type="ARBA" id="ARBA00022857"/>
    </source>
</evidence>
<evidence type="ECO:0000313" key="5">
    <source>
        <dbReference type="Proteomes" id="UP000218811"/>
    </source>
</evidence>
<evidence type="ECO:0000256" key="1">
    <source>
        <dbReference type="ARBA" id="ARBA00006484"/>
    </source>
</evidence>
<evidence type="ECO:0000313" key="4">
    <source>
        <dbReference type="EMBL" id="PCH36518.1"/>
    </source>
</evidence>
<dbReference type="PRINTS" id="PR00080">
    <property type="entry name" value="SDRFAMILY"/>
</dbReference>
<dbReference type="FunFam" id="3.40.50.720:FF:000084">
    <property type="entry name" value="Short-chain dehydrogenase reductase"/>
    <property type="match status" value="1"/>
</dbReference>
<sequence length="251" mass="26485">MSFPLAGKAALVTGSSRSIGAAIARRLAADGANVVVNYVSNASAAASVVDAINKSGGGRAISVQADVAEKEGIQRLLDETLREFGRLDILVLNAAVMGYGTIAEVTEEEFDRHFNVNVKAPFLTIKAAAPLMKEGGRIILFGTSLTRNSAVPANYLCYVATKGAIDQMTRVLAKDLGARGITVNTIAPGPIDTDMFREGKPQSLIDFFSNAHPQKRIGQPDEVSTVVAFLASDQASWVNGQILMVNGGYTV</sequence>
<accession>A0A2H3JFP5</accession>
<keyword evidence="2" id="KW-0521">NADP</keyword>
<evidence type="ECO:0000256" key="3">
    <source>
        <dbReference type="ARBA" id="ARBA00023002"/>
    </source>
</evidence>
<dbReference type="InterPro" id="IPR002347">
    <property type="entry name" value="SDR_fam"/>
</dbReference>
<reference evidence="4 5" key="1">
    <citation type="journal article" date="2012" name="Science">
        <title>The Paleozoic origin of enzymatic lignin decomposition reconstructed from 31 fungal genomes.</title>
        <authorList>
            <person name="Floudas D."/>
            <person name="Binder M."/>
            <person name="Riley R."/>
            <person name="Barry K."/>
            <person name="Blanchette R.A."/>
            <person name="Henrissat B."/>
            <person name="Martinez A.T."/>
            <person name="Otillar R."/>
            <person name="Spatafora J.W."/>
            <person name="Yadav J.S."/>
            <person name="Aerts A."/>
            <person name="Benoit I."/>
            <person name="Boyd A."/>
            <person name="Carlson A."/>
            <person name="Copeland A."/>
            <person name="Coutinho P.M."/>
            <person name="de Vries R.P."/>
            <person name="Ferreira P."/>
            <person name="Findley K."/>
            <person name="Foster B."/>
            <person name="Gaskell J."/>
            <person name="Glotzer D."/>
            <person name="Gorecki P."/>
            <person name="Heitman J."/>
            <person name="Hesse C."/>
            <person name="Hori C."/>
            <person name="Igarashi K."/>
            <person name="Jurgens J.A."/>
            <person name="Kallen N."/>
            <person name="Kersten P."/>
            <person name="Kohler A."/>
            <person name="Kuees U."/>
            <person name="Kumar T.K.A."/>
            <person name="Kuo A."/>
            <person name="LaButti K."/>
            <person name="Larrondo L.F."/>
            <person name="Lindquist E."/>
            <person name="Ling A."/>
            <person name="Lombard V."/>
            <person name="Lucas S."/>
            <person name="Lundell T."/>
            <person name="Martin R."/>
            <person name="McLaughlin D.J."/>
            <person name="Morgenstern I."/>
            <person name="Morin E."/>
            <person name="Murat C."/>
            <person name="Nagy L.G."/>
            <person name="Nolan M."/>
            <person name="Ohm R.A."/>
            <person name="Patyshakuliyeva A."/>
            <person name="Rokas A."/>
            <person name="Ruiz-Duenas F.J."/>
            <person name="Sabat G."/>
            <person name="Salamov A."/>
            <person name="Samejima M."/>
            <person name="Schmutz J."/>
            <person name="Slot J.C."/>
            <person name="St John F."/>
            <person name="Stenlid J."/>
            <person name="Sun H."/>
            <person name="Sun S."/>
            <person name="Syed K."/>
            <person name="Tsang A."/>
            <person name="Wiebenga A."/>
            <person name="Young D."/>
            <person name="Pisabarro A."/>
            <person name="Eastwood D.C."/>
            <person name="Martin F."/>
            <person name="Cullen D."/>
            <person name="Grigoriev I.V."/>
            <person name="Hibbett D.S."/>
        </authorList>
    </citation>
    <scope>NUCLEOTIDE SEQUENCE [LARGE SCALE GENOMIC DNA]</scope>
    <source>
        <strain evidence="4 5">MD-104</strain>
    </source>
</reference>
<proteinExistence type="inferred from homology"/>
<keyword evidence="3" id="KW-0560">Oxidoreductase</keyword>
<dbReference type="PRINTS" id="PR00081">
    <property type="entry name" value="GDHRDH"/>
</dbReference>
<dbReference type="EMBL" id="KB467876">
    <property type="protein sequence ID" value="PCH36518.1"/>
    <property type="molecule type" value="Genomic_DNA"/>
</dbReference>
<dbReference type="STRING" id="742152.A0A2H3JFP5"/>
<dbReference type="Pfam" id="PF13561">
    <property type="entry name" value="adh_short_C2"/>
    <property type="match status" value="1"/>
</dbReference>